<protein>
    <submittedName>
        <fullName evidence="2">Uncharacterized protein</fullName>
    </submittedName>
</protein>
<organism evidence="2 3">
    <name type="scientific">Mytilus edulis</name>
    <name type="common">Blue mussel</name>
    <dbReference type="NCBI Taxonomy" id="6550"/>
    <lineage>
        <taxon>Eukaryota</taxon>
        <taxon>Metazoa</taxon>
        <taxon>Spiralia</taxon>
        <taxon>Lophotrochozoa</taxon>
        <taxon>Mollusca</taxon>
        <taxon>Bivalvia</taxon>
        <taxon>Autobranchia</taxon>
        <taxon>Pteriomorphia</taxon>
        <taxon>Mytilida</taxon>
        <taxon>Mytiloidea</taxon>
        <taxon>Mytilidae</taxon>
        <taxon>Mytilinae</taxon>
        <taxon>Mytilus</taxon>
    </lineage>
</organism>
<evidence type="ECO:0000313" key="3">
    <source>
        <dbReference type="Proteomes" id="UP000683360"/>
    </source>
</evidence>
<accession>A0A8S3S2K4</accession>
<proteinExistence type="predicted"/>
<feature type="region of interest" description="Disordered" evidence="1">
    <location>
        <begin position="1"/>
        <end position="30"/>
    </location>
</feature>
<gene>
    <name evidence="2" type="ORF">MEDL_29848</name>
</gene>
<keyword evidence="3" id="KW-1185">Reference proteome</keyword>
<evidence type="ECO:0000313" key="2">
    <source>
        <dbReference type="EMBL" id="CAG2216090.1"/>
    </source>
</evidence>
<comment type="caution">
    <text evidence="2">The sequence shown here is derived from an EMBL/GenBank/DDBJ whole genome shotgun (WGS) entry which is preliminary data.</text>
</comment>
<feature type="compositionally biased region" description="Polar residues" evidence="1">
    <location>
        <begin position="21"/>
        <end position="30"/>
    </location>
</feature>
<reference evidence="2" key="1">
    <citation type="submission" date="2021-03" db="EMBL/GenBank/DDBJ databases">
        <authorList>
            <person name="Bekaert M."/>
        </authorList>
    </citation>
    <scope>NUCLEOTIDE SEQUENCE</scope>
</reference>
<name>A0A8S3S2K4_MYTED</name>
<sequence>MSDSESEVTIQNQPEPEENSAVISASQPTPTQTTVNNHFSGLHPTWMLEQHLYERCMLPSESLKSTLVTLRNGVAVCANRQETTTAFIRGLPGSLRVFVDSKGTQHFLKMPYSLQDYTRIDGQTTATSNMELQTSNKGAVIDFVNRKVTFDPMRQLAAHTDVTVPPMSEVNCCKIKGTPLPDLIFRYFYKSPVLASHSLLAAKSLSEVRNRTVAHSLCNFTDKPITIKKNSNVGKFVCLSEKDKVFVVNESKTSASVQNTPIEDEGAVIDKFFHT</sequence>
<evidence type="ECO:0000256" key="1">
    <source>
        <dbReference type="SAM" id="MobiDB-lite"/>
    </source>
</evidence>
<dbReference type="OrthoDB" id="10528851at2759"/>
<dbReference type="EMBL" id="CAJPWZ010001468">
    <property type="protein sequence ID" value="CAG2216090.1"/>
    <property type="molecule type" value="Genomic_DNA"/>
</dbReference>
<dbReference type="AlphaFoldDB" id="A0A8S3S2K4"/>
<dbReference type="Proteomes" id="UP000683360">
    <property type="component" value="Unassembled WGS sequence"/>
</dbReference>